<feature type="chain" id="PRO_5041770915" description="Post-GPI attachment to proteins factor 3" evidence="7">
    <location>
        <begin position="26"/>
        <end position="342"/>
    </location>
</feature>
<evidence type="ECO:0000256" key="5">
    <source>
        <dbReference type="ARBA" id="ARBA00022989"/>
    </source>
</evidence>
<keyword evidence="5 7" id="KW-1133">Transmembrane helix</keyword>
<keyword evidence="4 7" id="KW-0732">Signal</keyword>
<reference evidence="8 9" key="1">
    <citation type="submission" date="2023-03" db="EMBL/GenBank/DDBJ databases">
        <title>Genome sequence of Lichtheimia ornata CBS 291.66.</title>
        <authorList>
            <person name="Mohabir J.T."/>
            <person name="Shea T.P."/>
            <person name="Kurbessoian T."/>
            <person name="Berby B."/>
            <person name="Fontaine J."/>
            <person name="Livny J."/>
            <person name="Gnirke A."/>
            <person name="Stajich J.E."/>
            <person name="Cuomo C.A."/>
        </authorList>
    </citation>
    <scope>NUCLEOTIDE SEQUENCE [LARGE SCALE GENOMIC DNA]</scope>
    <source>
        <strain evidence="8">CBS 291.66</strain>
    </source>
</reference>
<feature type="transmembrane region" description="Helical" evidence="7">
    <location>
        <begin position="221"/>
        <end position="244"/>
    </location>
</feature>
<feature type="transmembrane region" description="Helical" evidence="7">
    <location>
        <begin position="196"/>
        <end position="215"/>
    </location>
</feature>
<comment type="subcellular location">
    <subcellularLocation>
        <location evidence="1">Endomembrane system</location>
        <topology evidence="1">Multi-pass membrane protein</topology>
    </subcellularLocation>
    <subcellularLocation>
        <location evidence="7">Endoplasmic reticulum membrane</location>
        <topology evidence="7">Multi-pass membrane protein</topology>
    </subcellularLocation>
</comment>
<dbReference type="Pfam" id="PF04080">
    <property type="entry name" value="Per1"/>
    <property type="match status" value="1"/>
</dbReference>
<comment type="caution">
    <text evidence="8">The sequence shown here is derived from an EMBL/GenBank/DDBJ whole genome shotgun (WGS) entry which is preliminary data.</text>
</comment>
<dbReference type="RefSeq" id="XP_058337264.1">
    <property type="nucleotide sequence ID" value="XM_058491970.1"/>
</dbReference>
<keyword evidence="3 7" id="KW-0812">Transmembrane</keyword>
<comment type="function">
    <text evidence="7">Involved in the lipid remodeling steps of GPI-anchor maturation.</text>
</comment>
<evidence type="ECO:0000256" key="4">
    <source>
        <dbReference type="ARBA" id="ARBA00022729"/>
    </source>
</evidence>
<evidence type="ECO:0000256" key="2">
    <source>
        <dbReference type="ARBA" id="ARBA00022502"/>
    </source>
</evidence>
<feature type="transmembrane region" description="Helical" evidence="7">
    <location>
        <begin position="295"/>
        <end position="312"/>
    </location>
</feature>
<evidence type="ECO:0000256" key="6">
    <source>
        <dbReference type="ARBA" id="ARBA00023136"/>
    </source>
</evidence>
<dbReference type="PANTHER" id="PTHR13148">
    <property type="entry name" value="PER1-RELATED"/>
    <property type="match status" value="1"/>
</dbReference>
<keyword evidence="2 7" id="KW-0337">GPI-anchor biosynthesis</keyword>
<evidence type="ECO:0000256" key="3">
    <source>
        <dbReference type="ARBA" id="ARBA00022692"/>
    </source>
</evidence>
<gene>
    <name evidence="8" type="ORF">O0I10_012021</name>
</gene>
<name>A0AAD7UTS8_9FUNG</name>
<dbReference type="GO" id="GO:0005789">
    <property type="term" value="C:endoplasmic reticulum membrane"/>
    <property type="evidence" value="ECO:0007669"/>
    <property type="project" value="UniProtKB-SubCell"/>
</dbReference>
<organism evidence="8 9">
    <name type="scientific">Lichtheimia ornata</name>
    <dbReference type="NCBI Taxonomy" id="688661"/>
    <lineage>
        <taxon>Eukaryota</taxon>
        <taxon>Fungi</taxon>
        <taxon>Fungi incertae sedis</taxon>
        <taxon>Mucoromycota</taxon>
        <taxon>Mucoromycotina</taxon>
        <taxon>Mucoromycetes</taxon>
        <taxon>Mucorales</taxon>
        <taxon>Lichtheimiaceae</taxon>
        <taxon>Lichtheimia</taxon>
    </lineage>
</organism>
<evidence type="ECO:0000256" key="1">
    <source>
        <dbReference type="ARBA" id="ARBA00004127"/>
    </source>
</evidence>
<sequence length="342" mass="40258">MPWSRVHCLFAFVWVVILCFGRVNALEGDEMPEFIDCLGNCTLQDCDSNNDSSNLPLYLRAYFWTCPDNCGYNCMHAYTDTHSPMLQFYGKWPFYRLFGIQEPASVAFSIGNGLVHFYYLRVALREIPPSSWYMRPFVILYAAININTWIQSSIFHSRDVSLTERLDYFGAALTIIYSLYYAILRIFGVERREHQVTIAGGLMLLYLAHVLYMSLVSFNYVYNMIACGTIAVIQGALWIIWYLVVAWQCRRNDMDRQQLMYEHWVVYYVAANAATVMLEVFDFPPLWRVFDAHSLWHMSTIFVAPLWYHFVLQDARYQTNWRMIKQDDDNDNDSGYEQYPLF</sequence>
<evidence type="ECO:0000256" key="7">
    <source>
        <dbReference type="RuleBase" id="RU365066"/>
    </source>
</evidence>
<proteinExistence type="inferred from homology"/>
<comment type="similarity">
    <text evidence="7">Belongs to the PGAP3 family.</text>
</comment>
<keyword evidence="7" id="KW-0256">Endoplasmic reticulum</keyword>
<keyword evidence="9" id="KW-1185">Reference proteome</keyword>
<dbReference type="GO" id="GO:0006506">
    <property type="term" value="P:GPI anchor biosynthetic process"/>
    <property type="evidence" value="ECO:0007669"/>
    <property type="project" value="UniProtKB-KW"/>
</dbReference>
<protein>
    <recommendedName>
        <fullName evidence="7">Post-GPI attachment to proteins factor 3</fullName>
    </recommendedName>
</protein>
<accession>A0AAD7UTS8</accession>
<dbReference type="GO" id="GO:0016788">
    <property type="term" value="F:hydrolase activity, acting on ester bonds"/>
    <property type="evidence" value="ECO:0007669"/>
    <property type="project" value="TreeGrafter"/>
</dbReference>
<dbReference type="GeneID" id="83219410"/>
<feature type="signal peptide" evidence="7">
    <location>
        <begin position="1"/>
        <end position="25"/>
    </location>
</feature>
<keyword evidence="6 7" id="KW-0472">Membrane</keyword>
<feature type="transmembrane region" description="Helical" evidence="7">
    <location>
        <begin position="94"/>
        <end position="120"/>
    </location>
</feature>
<dbReference type="PANTHER" id="PTHR13148:SF0">
    <property type="entry name" value="POST-GPI ATTACHMENT TO PROTEINS FACTOR 3"/>
    <property type="match status" value="1"/>
</dbReference>
<feature type="transmembrane region" description="Helical" evidence="7">
    <location>
        <begin position="265"/>
        <end position="283"/>
    </location>
</feature>
<dbReference type="Proteomes" id="UP001234581">
    <property type="component" value="Unassembled WGS sequence"/>
</dbReference>
<feature type="transmembrane region" description="Helical" evidence="7">
    <location>
        <begin position="166"/>
        <end position="184"/>
    </location>
</feature>
<evidence type="ECO:0000313" key="9">
    <source>
        <dbReference type="Proteomes" id="UP001234581"/>
    </source>
</evidence>
<dbReference type="InterPro" id="IPR007217">
    <property type="entry name" value="Per1-like"/>
</dbReference>
<dbReference type="AlphaFoldDB" id="A0AAD7UTS8"/>
<dbReference type="EMBL" id="JARTCD010000108">
    <property type="protein sequence ID" value="KAJ8652350.1"/>
    <property type="molecule type" value="Genomic_DNA"/>
</dbReference>
<evidence type="ECO:0000313" key="8">
    <source>
        <dbReference type="EMBL" id="KAJ8652350.1"/>
    </source>
</evidence>
<feature type="transmembrane region" description="Helical" evidence="7">
    <location>
        <begin position="132"/>
        <end position="154"/>
    </location>
</feature>